<reference evidence="1" key="2">
    <citation type="submission" date="2025-08" db="UniProtKB">
        <authorList>
            <consortium name="EnsemblFungi"/>
        </authorList>
    </citation>
    <scope>IDENTIFICATION</scope>
    <source>
        <strain evidence="1">4287 / CBS 123668 / FGSC 9935 / NRRL 34936</strain>
    </source>
</reference>
<proteinExistence type="predicted"/>
<protein>
    <submittedName>
        <fullName evidence="1">Uncharacterized protein</fullName>
    </submittedName>
</protein>
<dbReference type="PANTHER" id="PTHR35041:SF3">
    <property type="entry name" value="FORMYLMETHIONINE DEFORMYLASE-LIKE PROTEIN"/>
    <property type="match status" value="1"/>
</dbReference>
<dbReference type="VEuPathDB" id="FungiDB:FOXG_06973"/>
<reference evidence="2" key="1">
    <citation type="journal article" date="2012" name="Mol. Plant Microbe Interact.">
        <title>A highly conserved effector in Fusarium oxysporum is required for full virulence on Arabidopsis.</title>
        <authorList>
            <person name="Thatcher L.F."/>
            <person name="Gardiner D.M."/>
            <person name="Kazan K."/>
            <person name="Manners J."/>
        </authorList>
    </citation>
    <scope>NUCLEOTIDE SEQUENCE [LARGE SCALE GENOMIC DNA]</scope>
    <source>
        <strain evidence="2">Fo5176</strain>
    </source>
</reference>
<dbReference type="PANTHER" id="PTHR35041">
    <property type="entry name" value="MEDIATOR OF RNA POLYMERASE II TRANSCRIPTION SUBUNIT 1"/>
    <property type="match status" value="1"/>
</dbReference>
<dbReference type="AlphaFoldDB" id="A0A0D2XSM1"/>
<evidence type="ECO:0000313" key="2">
    <source>
        <dbReference type="Proteomes" id="UP000002489"/>
    </source>
</evidence>
<dbReference type="EnsemblFungi" id="FOXG_06973T0">
    <property type="protein sequence ID" value="FOXG_06973P0"/>
    <property type="gene ID" value="FOXG_06973"/>
</dbReference>
<name>A0A0D2XSM1_FUSOF</name>
<accession>A0A0D2XSM1</accession>
<sequence length="525" mass="59914">MDDPRLHPPTDQGQVRVQENEPILDRDETRPPPSYQSQMTPSIEPAELTDWEEPNKKSPSVNSFEQIQTWADNAWTIYRTKPWSMYFFLVTGTLFALGHHLFYFNLQGKEADNQSLMLRYGTVIAFCAKASFSAAVIIAFQQRAWMVVRHRMVRLGTVDSIFTANHDFASLLDWRAIKKAKIATCLALYCWLTPLIVVLTSETLSVVAGAKDEAASCPSARTLNFANEETYNWRFPLRINERNMLSLSIFNTTNIERLSLKDEEFTATSFDYWTEYNTRYKLLVDRTVNLRQAAVRENAGQEMCSEGWNCSYVVSFVAPGYKCEEVASGVQSQVWKLGGSASPFNTSIIAPEGNYTYMAVTDQGEYGEQQIRSGDAGTPLQKPPYPWNLGAFRAEPIIWVGYATVDDLSKEQPQRSEKGFDDAYTPVIFGCEHYEVNYTVQFNYTGGIQSYDIKYRDYMRKVVNTTFLPGEKDPDKRLLDRTKATPEQNYVLPSDLRNYRRVAAYHAIGQVFRSYLLFILRSSAG</sequence>
<evidence type="ECO:0000313" key="1">
    <source>
        <dbReference type="EnsemblFungi" id="FOXG_06973P0"/>
    </source>
</evidence>
<gene>
    <name evidence="1" type="primary">28948742</name>
</gene>
<organism evidence="1 2">
    <name type="scientific">Fusarium oxysporum (strain Fo5176)</name>
    <name type="common">Fusarium vascular wilt</name>
    <dbReference type="NCBI Taxonomy" id="660025"/>
    <lineage>
        <taxon>Eukaryota</taxon>
        <taxon>Fungi</taxon>
        <taxon>Dikarya</taxon>
        <taxon>Ascomycota</taxon>
        <taxon>Pezizomycotina</taxon>
        <taxon>Sordariomycetes</taxon>
        <taxon>Hypocreomycetidae</taxon>
        <taxon>Hypocreales</taxon>
        <taxon>Nectriaceae</taxon>
        <taxon>Fusarium</taxon>
        <taxon>Fusarium oxysporum species complex</taxon>
    </lineage>
</organism>
<dbReference type="Proteomes" id="UP000002489">
    <property type="component" value="Unassembled WGS sequence"/>
</dbReference>